<proteinExistence type="predicted"/>
<dbReference type="RefSeq" id="WP_126382421.1">
    <property type="nucleotide sequence ID" value="NZ_LR134350.1"/>
</dbReference>
<evidence type="ECO:0000313" key="2">
    <source>
        <dbReference type="Proteomes" id="UP000266895"/>
    </source>
</evidence>
<dbReference type="KEGG" id="ahw:NCTC11636_01322"/>
<sequence length="256" mass="27493">MAGASPLAIWDGHRVKVEQIAVQGVTALEQVFLDNPTMSRTELAWLIRQVNHEWGVVAAQDAADTMVIARATAGQHDLEAPTVIDAITTEVAEAIAGWAQAGETPEEVLRRAAISTTRHLRNASRDTVEVSTALAGTGWCRVPRPGCCAFCLMLASRGAVYTSRDAALTVGGGRRKRGRRASGSRYHDNCGCMVQEVLPEHGVPPIVAGMERLLSTLQQQSPTKTLTLDDWRAYVTGQRRADAAARRSAAAALAEE</sequence>
<dbReference type="Pfam" id="PF25310">
    <property type="entry name" value="VG15"/>
    <property type="match status" value="1"/>
</dbReference>
<name>A0A448HGP5_9ACTO</name>
<keyword evidence="2" id="KW-1185">Reference proteome</keyword>
<dbReference type="OrthoDB" id="3194844at2"/>
<evidence type="ECO:0000313" key="1">
    <source>
        <dbReference type="EMBL" id="VEG28037.1"/>
    </source>
</evidence>
<evidence type="ECO:0008006" key="3">
    <source>
        <dbReference type="Google" id="ProtNLM"/>
    </source>
</evidence>
<dbReference type="AlphaFoldDB" id="A0A448HGP5"/>
<organism evidence="1 2">
    <name type="scientific">Actinomyces howellii</name>
    <dbReference type="NCBI Taxonomy" id="52771"/>
    <lineage>
        <taxon>Bacteria</taxon>
        <taxon>Bacillati</taxon>
        <taxon>Actinomycetota</taxon>
        <taxon>Actinomycetes</taxon>
        <taxon>Actinomycetales</taxon>
        <taxon>Actinomycetaceae</taxon>
        <taxon>Actinomyces</taxon>
    </lineage>
</organism>
<dbReference type="Proteomes" id="UP000266895">
    <property type="component" value="Chromosome"/>
</dbReference>
<gene>
    <name evidence="1" type="ORF">NCTC11636_01322</name>
</gene>
<reference evidence="1 2" key="1">
    <citation type="submission" date="2018-12" db="EMBL/GenBank/DDBJ databases">
        <authorList>
            <consortium name="Pathogen Informatics"/>
        </authorList>
    </citation>
    <scope>NUCLEOTIDE SEQUENCE [LARGE SCALE GENOMIC DNA]</scope>
    <source>
        <strain evidence="1 2">NCTC11636</strain>
    </source>
</reference>
<dbReference type="EMBL" id="LR134350">
    <property type="protein sequence ID" value="VEG28037.1"/>
    <property type="molecule type" value="Genomic_DNA"/>
</dbReference>
<protein>
    <recommendedName>
        <fullName evidence="3">Phage minor capsid protein 2</fullName>
    </recommendedName>
</protein>
<dbReference type="InterPro" id="IPR057369">
    <property type="entry name" value="VG15"/>
</dbReference>
<accession>A0A448HGP5</accession>